<dbReference type="EMBL" id="MCHY01000011">
    <property type="protein sequence ID" value="RKD21895.1"/>
    <property type="molecule type" value="Genomic_DNA"/>
</dbReference>
<keyword evidence="2" id="KW-0645">Protease</keyword>
<dbReference type="Pfam" id="PF00877">
    <property type="entry name" value="NLPC_P60"/>
    <property type="match status" value="1"/>
</dbReference>
<evidence type="ECO:0000256" key="1">
    <source>
        <dbReference type="ARBA" id="ARBA00007074"/>
    </source>
</evidence>
<dbReference type="Proteomes" id="UP000284219">
    <property type="component" value="Unassembled WGS sequence"/>
</dbReference>
<evidence type="ECO:0000313" key="7">
    <source>
        <dbReference type="Proteomes" id="UP000284219"/>
    </source>
</evidence>
<comment type="similarity">
    <text evidence="1">Belongs to the peptidase C40 family.</text>
</comment>
<keyword evidence="3" id="KW-0378">Hydrolase</keyword>
<accession>A0A419SEY5</accession>
<dbReference type="PANTHER" id="PTHR47053:SF1">
    <property type="entry name" value="MUREIN DD-ENDOPEPTIDASE MEPH-RELATED"/>
    <property type="match status" value="1"/>
</dbReference>
<evidence type="ECO:0000259" key="5">
    <source>
        <dbReference type="PROSITE" id="PS51935"/>
    </source>
</evidence>
<gene>
    <name evidence="6" type="ORF">BEP19_14735</name>
</gene>
<dbReference type="PANTHER" id="PTHR47053">
    <property type="entry name" value="MUREIN DD-ENDOPEPTIDASE MEPH-RELATED"/>
    <property type="match status" value="1"/>
</dbReference>
<evidence type="ECO:0000313" key="6">
    <source>
        <dbReference type="EMBL" id="RKD21895.1"/>
    </source>
</evidence>
<comment type="caution">
    <text evidence="6">The sequence shown here is derived from an EMBL/GenBank/DDBJ whole genome shotgun (WGS) entry which is preliminary data.</text>
</comment>
<evidence type="ECO:0000256" key="4">
    <source>
        <dbReference type="ARBA" id="ARBA00022807"/>
    </source>
</evidence>
<name>A0A419SEY5_9BACL</name>
<dbReference type="AlphaFoldDB" id="A0A419SEY5"/>
<dbReference type="InterPro" id="IPR038765">
    <property type="entry name" value="Papain-like_cys_pep_sf"/>
</dbReference>
<dbReference type="InterPro" id="IPR000064">
    <property type="entry name" value="NLP_P60_dom"/>
</dbReference>
<dbReference type="InterPro" id="IPR051202">
    <property type="entry name" value="Peptidase_C40"/>
</dbReference>
<sequence>MASRSSQMMDQRLTSAINSGLGVPYRYGGATMSGFDCSGYTSHVYSQLGVKLPRDSRSQYNVGQSVSMSEMEKGDLIFFDTGGGRITHVGIYVGNNRMAHAPSSGGKSRIDSLDWYKKNYRIAGVKRVL</sequence>
<feature type="domain" description="NlpC/P60" evidence="5">
    <location>
        <begin position="7"/>
        <end position="129"/>
    </location>
</feature>
<keyword evidence="7" id="KW-1185">Reference proteome</keyword>
<evidence type="ECO:0000256" key="2">
    <source>
        <dbReference type="ARBA" id="ARBA00022670"/>
    </source>
</evidence>
<protein>
    <recommendedName>
        <fullName evidence="5">NlpC/P60 domain-containing protein</fullName>
    </recommendedName>
</protein>
<organism evidence="6 7">
    <name type="scientific">Ammoniphilus oxalaticus</name>
    <dbReference type="NCBI Taxonomy" id="66863"/>
    <lineage>
        <taxon>Bacteria</taxon>
        <taxon>Bacillati</taxon>
        <taxon>Bacillota</taxon>
        <taxon>Bacilli</taxon>
        <taxon>Bacillales</taxon>
        <taxon>Paenibacillaceae</taxon>
        <taxon>Aneurinibacillus group</taxon>
        <taxon>Ammoniphilus</taxon>
    </lineage>
</organism>
<dbReference type="Gene3D" id="3.90.1720.10">
    <property type="entry name" value="endopeptidase domain like (from Nostoc punctiforme)"/>
    <property type="match status" value="1"/>
</dbReference>
<reference evidence="6 7" key="1">
    <citation type="submission" date="2016-08" db="EMBL/GenBank/DDBJ databases">
        <title>Novel Firmicute Genomes.</title>
        <authorList>
            <person name="Poppleton D.I."/>
            <person name="Gribaldo S."/>
        </authorList>
    </citation>
    <scope>NUCLEOTIDE SEQUENCE [LARGE SCALE GENOMIC DNA]</scope>
    <source>
        <strain evidence="6 7">RAOx-1</strain>
    </source>
</reference>
<proteinExistence type="inferred from homology"/>
<dbReference type="GO" id="GO:0008234">
    <property type="term" value="F:cysteine-type peptidase activity"/>
    <property type="evidence" value="ECO:0007669"/>
    <property type="project" value="UniProtKB-KW"/>
</dbReference>
<dbReference type="GO" id="GO:0006508">
    <property type="term" value="P:proteolysis"/>
    <property type="evidence" value="ECO:0007669"/>
    <property type="project" value="UniProtKB-KW"/>
</dbReference>
<dbReference type="PROSITE" id="PS51935">
    <property type="entry name" value="NLPC_P60"/>
    <property type="match status" value="1"/>
</dbReference>
<keyword evidence="4" id="KW-0788">Thiol protease</keyword>
<evidence type="ECO:0000256" key="3">
    <source>
        <dbReference type="ARBA" id="ARBA00022801"/>
    </source>
</evidence>
<dbReference type="SUPFAM" id="SSF54001">
    <property type="entry name" value="Cysteine proteinases"/>
    <property type="match status" value="1"/>
</dbReference>